<feature type="compositionally biased region" description="Basic and acidic residues" evidence="4">
    <location>
        <begin position="375"/>
        <end position="385"/>
    </location>
</feature>
<feature type="region of interest" description="Disordered" evidence="4">
    <location>
        <begin position="469"/>
        <end position="497"/>
    </location>
</feature>
<reference evidence="6 7" key="1">
    <citation type="submission" date="2014-04" db="EMBL/GenBank/DDBJ databases">
        <authorList>
            <consortium name="DOE Joint Genome Institute"/>
            <person name="Kuo A."/>
            <person name="Kohler A."/>
            <person name="Costa M.D."/>
            <person name="Nagy L.G."/>
            <person name="Floudas D."/>
            <person name="Copeland A."/>
            <person name="Barry K.W."/>
            <person name="Cichocki N."/>
            <person name="Veneault-Fourrey C."/>
            <person name="LaButti K."/>
            <person name="Lindquist E.A."/>
            <person name="Lipzen A."/>
            <person name="Lundell T."/>
            <person name="Morin E."/>
            <person name="Murat C."/>
            <person name="Sun H."/>
            <person name="Tunlid A."/>
            <person name="Henrissat B."/>
            <person name="Grigoriev I.V."/>
            <person name="Hibbett D.S."/>
            <person name="Martin F."/>
            <person name="Nordberg H.P."/>
            <person name="Cantor M.N."/>
            <person name="Hua S.X."/>
        </authorList>
    </citation>
    <scope>NUCLEOTIDE SEQUENCE [LARGE SCALE GENOMIC DNA]</scope>
    <source>
        <strain evidence="6 7">441</strain>
    </source>
</reference>
<dbReference type="SMART" id="SM00320">
    <property type="entry name" value="WD40"/>
    <property type="match status" value="7"/>
</dbReference>
<feature type="region of interest" description="Disordered" evidence="4">
    <location>
        <begin position="1"/>
        <end position="116"/>
    </location>
</feature>
<feature type="compositionally biased region" description="Low complexity" evidence="4">
    <location>
        <begin position="469"/>
        <end position="487"/>
    </location>
</feature>
<dbReference type="OrthoDB" id="10260946at2759"/>
<dbReference type="HOGENOM" id="CLU_010934_1_1_1"/>
<feature type="domain" description="Transcription factor spt8 beta-propeller" evidence="5">
    <location>
        <begin position="138"/>
        <end position="342"/>
    </location>
</feature>
<dbReference type="PROSITE" id="PS50294">
    <property type="entry name" value="WD_REPEATS_REGION"/>
    <property type="match status" value="1"/>
</dbReference>
<evidence type="ECO:0000256" key="1">
    <source>
        <dbReference type="ARBA" id="ARBA00022574"/>
    </source>
</evidence>
<dbReference type="PROSITE" id="PS50082">
    <property type="entry name" value="WD_REPEATS_2"/>
    <property type="match status" value="1"/>
</dbReference>
<evidence type="ECO:0000313" key="6">
    <source>
        <dbReference type="EMBL" id="KIK19344.1"/>
    </source>
</evidence>
<evidence type="ECO:0000313" key="7">
    <source>
        <dbReference type="Proteomes" id="UP000054018"/>
    </source>
</evidence>
<feature type="repeat" description="WD" evidence="3">
    <location>
        <begin position="267"/>
        <end position="308"/>
    </location>
</feature>
<feature type="compositionally biased region" description="Polar residues" evidence="4">
    <location>
        <begin position="392"/>
        <end position="405"/>
    </location>
</feature>
<dbReference type="STRING" id="765257.A0A0C9YZE3"/>
<keyword evidence="2" id="KW-0677">Repeat</keyword>
<evidence type="ECO:0000256" key="4">
    <source>
        <dbReference type="SAM" id="MobiDB-lite"/>
    </source>
</evidence>
<dbReference type="PANTHER" id="PTHR19848:SF8">
    <property type="entry name" value="F-BOX AND WD REPEAT DOMAIN CONTAINING 7"/>
    <property type="match status" value="1"/>
</dbReference>
<feature type="compositionally biased region" description="Acidic residues" evidence="4">
    <location>
        <begin position="42"/>
        <end position="70"/>
    </location>
</feature>
<dbReference type="InterPro" id="IPR001680">
    <property type="entry name" value="WD40_rpt"/>
</dbReference>
<feature type="compositionally biased region" description="Acidic residues" evidence="4">
    <location>
        <begin position="23"/>
        <end position="35"/>
    </location>
</feature>
<dbReference type="InterPro" id="IPR015943">
    <property type="entry name" value="WD40/YVTN_repeat-like_dom_sf"/>
</dbReference>
<accession>A0A0C9YZE3</accession>
<evidence type="ECO:0000256" key="3">
    <source>
        <dbReference type="PROSITE-ProRule" id="PRU00221"/>
    </source>
</evidence>
<organism evidence="6 7">
    <name type="scientific">Pisolithus microcarpus 441</name>
    <dbReference type="NCBI Taxonomy" id="765257"/>
    <lineage>
        <taxon>Eukaryota</taxon>
        <taxon>Fungi</taxon>
        <taxon>Dikarya</taxon>
        <taxon>Basidiomycota</taxon>
        <taxon>Agaricomycotina</taxon>
        <taxon>Agaricomycetes</taxon>
        <taxon>Agaricomycetidae</taxon>
        <taxon>Boletales</taxon>
        <taxon>Sclerodermatineae</taxon>
        <taxon>Pisolithaceae</taxon>
        <taxon>Pisolithus</taxon>
    </lineage>
</organism>
<dbReference type="PANTHER" id="PTHR19848">
    <property type="entry name" value="WD40 REPEAT PROTEIN"/>
    <property type="match status" value="1"/>
</dbReference>
<feature type="compositionally biased region" description="Polar residues" evidence="4">
    <location>
        <begin position="88"/>
        <end position="98"/>
    </location>
</feature>
<name>A0A0C9YZE3_9AGAM</name>
<feature type="compositionally biased region" description="Polar residues" evidence="4">
    <location>
        <begin position="429"/>
        <end position="443"/>
    </location>
</feature>
<dbReference type="InterPro" id="IPR057544">
    <property type="entry name" value="Beta-prop_SPT8"/>
</dbReference>
<dbReference type="Pfam" id="PF23798">
    <property type="entry name" value="Beta-prop_SPT8"/>
    <property type="match status" value="2"/>
</dbReference>
<feature type="compositionally biased region" description="Acidic residues" evidence="4">
    <location>
        <begin position="417"/>
        <end position="428"/>
    </location>
</feature>
<evidence type="ECO:0000256" key="2">
    <source>
        <dbReference type="ARBA" id="ARBA00022737"/>
    </source>
</evidence>
<protein>
    <recommendedName>
        <fullName evidence="5">Transcription factor spt8 beta-propeller domain-containing protein</fullName>
    </recommendedName>
</protein>
<feature type="domain" description="Transcription factor spt8 beta-propeller" evidence="5">
    <location>
        <begin position="504"/>
        <end position="684"/>
    </location>
</feature>
<dbReference type="Proteomes" id="UP000054018">
    <property type="component" value="Unassembled WGS sequence"/>
</dbReference>
<dbReference type="EMBL" id="KN833786">
    <property type="protein sequence ID" value="KIK19344.1"/>
    <property type="molecule type" value="Genomic_DNA"/>
</dbReference>
<dbReference type="Gene3D" id="2.130.10.10">
    <property type="entry name" value="YVTN repeat-like/Quinoprotein amine dehydrogenase"/>
    <property type="match status" value="2"/>
</dbReference>
<reference evidence="7" key="2">
    <citation type="submission" date="2015-01" db="EMBL/GenBank/DDBJ databases">
        <title>Evolutionary Origins and Diversification of the Mycorrhizal Mutualists.</title>
        <authorList>
            <consortium name="DOE Joint Genome Institute"/>
            <consortium name="Mycorrhizal Genomics Consortium"/>
            <person name="Kohler A."/>
            <person name="Kuo A."/>
            <person name="Nagy L.G."/>
            <person name="Floudas D."/>
            <person name="Copeland A."/>
            <person name="Barry K.W."/>
            <person name="Cichocki N."/>
            <person name="Veneault-Fourrey C."/>
            <person name="LaButti K."/>
            <person name="Lindquist E.A."/>
            <person name="Lipzen A."/>
            <person name="Lundell T."/>
            <person name="Morin E."/>
            <person name="Murat C."/>
            <person name="Riley R."/>
            <person name="Ohm R."/>
            <person name="Sun H."/>
            <person name="Tunlid A."/>
            <person name="Henrissat B."/>
            <person name="Grigoriev I.V."/>
            <person name="Hibbett D.S."/>
            <person name="Martin F."/>
        </authorList>
    </citation>
    <scope>NUCLEOTIDE SEQUENCE [LARGE SCALE GENOMIC DNA]</scope>
    <source>
        <strain evidence="7">441</strain>
    </source>
</reference>
<dbReference type="InterPro" id="IPR036322">
    <property type="entry name" value="WD40_repeat_dom_sf"/>
</dbReference>
<gene>
    <name evidence="6" type="ORF">PISMIDRAFT_683313</name>
</gene>
<evidence type="ECO:0000259" key="5">
    <source>
        <dbReference type="Pfam" id="PF23798"/>
    </source>
</evidence>
<feature type="region of interest" description="Disordered" evidence="4">
    <location>
        <begin position="358"/>
        <end position="453"/>
    </location>
</feature>
<keyword evidence="7" id="KW-1185">Reference proteome</keyword>
<sequence length="688" mass="74119">MAHSDSEGETIDDLEFETRTTDADGDEDNEIDEDLLGAIENGVEDASEAEEESPTDDSDDEDDEDEDEEAIVLPLDTDPVPSSPAPPTSRQLSPQSATPDPPAEPLVRPQSPSPAEARKRGLLFFPSQAPRSFTVEAVCAIPHPVPTHSLASSFCMSHLLTGSEDGYIRDYDIFTSVNGKVTLTAPQRHHCNVVEGNMKAGQIRCWWENPDYLGPQAGYQTSGESLLSPVYSLAMHSDALWALGGTQRGHINLFTVRHDPGRLIHVLYGHRGPVSALSIDHDEKGLFSASWDGEAMQWDLNTGQVVRKFTAHGAQLVAIAVRPLNPLTQCFSSTFSAGTAGEWDAYPPSSGLVSYKNESDASMADVDTSPVSADDNERPIHENQHSRVPNMFPNQNLISNQPTQETDARSDTSFDPLFDDEPDADGEVDSTSPVDGGSANQAVDSKKESTSVSGRACLAVPDATFALPNQQPQQMSRPSQSSAVAPPKNAPPLLNPESSAAFSPDVLMIAAIDGQVMLWDKRVNTPGRGVGRLWMSEKTPPWCVSACWSTDGAHVYAGRRNGTVDVWDVRLLGCSRPCGTPRLLRSLRNPPSSGVVSCVVPFPDGRHIACASVDNIRLWNAAEAGETDGNVKARGGVPFKIIPGHHGGYVSQMLVDPGARFLVSASSNRGWHGDSTRTVFVHDIKPIP</sequence>
<dbReference type="AlphaFoldDB" id="A0A0C9YZE3"/>
<keyword evidence="1 3" id="KW-0853">WD repeat</keyword>
<proteinExistence type="predicted"/>
<dbReference type="SUPFAM" id="SSF50978">
    <property type="entry name" value="WD40 repeat-like"/>
    <property type="match status" value="1"/>
</dbReference>